<reference evidence="2 3" key="1">
    <citation type="submission" date="2023-01" db="EMBL/GenBank/DDBJ databases">
        <title>Analysis of 21 Apiospora genomes using comparative genomics revels a genus with tremendous synthesis potential of carbohydrate active enzymes and secondary metabolites.</title>
        <authorList>
            <person name="Sorensen T."/>
        </authorList>
    </citation>
    <scope>NUCLEOTIDE SEQUENCE [LARGE SCALE GENOMIC DNA]</scope>
    <source>
        <strain evidence="2 3">CBS 117206</strain>
    </source>
</reference>
<evidence type="ECO:0008006" key="4">
    <source>
        <dbReference type="Google" id="ProtNLM"/>
    </source>
</evidence>
<proteinExistence type="predicted"/>
<dbReference type="InterPro" id="IPR036770">
    <property type="entry name" value="Ankyrin_rpt-contain_sf"/>
</dbReference>
<organism evidence="2 3">
    <name type="scientific">Apiospora kogelbergensis</name>
    <dbReference type="NCBI Taxonomy" id="1337665"/>
    <lineage>
        <taxon>Eukaryota</taxon>
        <taxon>Fungi</taxon>
        <taxon>Dikarya</taxon>
        <taxon>Ascomycota</taxon>
        <taxon>Pezizomycotina</taxon>
        <taxon>Sordariomycetes</taxon>
        <taxon>Xylariomycetidae</taxon>
        <taxon>Amphisphaeriales</taxon>
        <taxon>Apiosporaceae</taxon>
        <taxon>Apiospora</taxon>
    </lineage>
</organism>
<dbReference type="SUPFAM" id="SSF48403">
    <property type="entry name" value="Ankyrin repeat"/>
    <property type="match status" value="1"/>
</dbReference>
<protein>
    <recommendedName>
        <fullName evidence="4">Ankyrin</fullName>
    </recommendedName>
</protein>
<dbReference type="PROSITE" id="PS50297">
    <property type="entry name" value="ANK_REP_REGION"/>
    <property type="match status" value="1"/>
</dbReference>
<dbReference type="AlphaFoldDB" id="A0AAW0RAT8"/>
<dbReference type="Proteomes" id="UP001392437">
    <property type="component" value="Unassembled WGS sequence"/>
</dbReference>
<dbReference type="Pfam" id="PF00023">
    <property type="entry name" value="Ank"/>
    <property type="match status" value="1"/>
</dbReference>
<accession>A0AAW0RAT8</accession>
<dbReference type="PROSITE" id="PS50088">
    <property type="entry name" value="ANK_REPEAT"/>
    <property type="match status" value="1"/>
</dbReference>
<dbReference type="SMART" id="SM00248">
    <property type="entry name" value="ANK"/>
    <property type="match status" value="3"/>
</dbReference>
<keyword evidence="1" id="KW-0040">ANK repeat</keyword>
<sequence>MATIHNLPLEIVRHTIGFTLTPPFDPFRRVLNLRLVNKLFDQEVMYLIGKLEVLRHESIRRRAVPWHHPNDIVATRMESEVQFLARYVLDRPHDQCYWRANFSAFLNRMVDAIQVGLHGHIRRFWAKHQSIPVDDGDDYSRSRRNRNVLDAIRNLDSLESITTPLLFAGKVDHFHEAVQHIPNPSFDINDEVALYLDKAVCSGRLDMVRSVVLDPPRGPPHQLHGKLIEDAIIRAIRERHECIAWFLLGLRGRPNPTDAGETRNGLMHHGLREACRAGYTNIVSHILETEQASRYYSLELNCCRTPLEIACGTGREDIVRLLLAAGANPRGFGEPLTHGVRCRDFEGHYIYSTGSMFAAAVGGHIGVADILVKETDLDLGGLDWRLAARGAIECGQAVFLEWILSQKMTGSEEWIDKRFDLLGEACVWGNADILRALDRQGFLKNRPVWALGLRSLSPSMWQEFEIDSDSETFSYSLPQTPYPNDRDRSILRFGSHRPYIRFESPLIAAMCWSRADVVEFLLGLGWEPVEDILKTSVGPRWKRGRFPRRAERHLVNAEVWAWEARDVPP</sequence>
<evidence type="ECO:0000313" key="2">
    <source>
        <dbReference type="EMBL" id="KAK8131932.1"/>
    </source>
</evidence>
<dbReference type="EMBL" id="JAQQWP010000001">
    <property type="protein sequence ID" value="KAK8131932.1"/>
    <property type="molecule type" value="Genomic_DNA"/>
</dbReference>
<comment type="caution">
    <text evidence="2">The sequence shown here is derived from an EMBL/GenBank/DDBJ whole genome shotgun (WGS) entry which is preliminary data.</text>
</comment>
<keyword evidence="3" id="KW-1185">Reference proteome</keyword>
<name>A0AAW0RAT8_9PEZI</name>
<evidence type="ECO:0000256" key="1">
    <source>
        <dbReference type="PROSITE-ProRule" id="PRU00023"/>
    </source>
</evidence>
<evidence type="ECO:0000313" key="3">
    <source>
        <dbReference type="Proteomes" id="UP001392437"/>
    </source>
</evidence>
<feature type="repeat" description="ANK" evidence="1">
    <location>
        <begin position="304"/>
        <end position="328"/>
    </location>
</feature>
<gene>
    <name evidence="2" type="ORF">PG999_000105</name>
</gene>
<dbReference type="InterPro" id="IPR002110">
    <property type="entry name" value="Ankyrin_rpt"/>
</dbReference>
<dbReference type="Gene3D" id="1.25.40.20">
    <property type="entry name" value="Ankyrin repeat-containing domain"/>
    <property type="match status" value="1"/>
</dbReference>